<dbReference type="RefSeq" id="XP_016622092.1">
    <property type="nucleotide sequence ID" value="XM_016761754.1"/>
</dbReference>
<feature type="compositionally biased region" description="Polar residues" evidence="2">
    <location>
        <begin position="387"/>
        <end position="396"/>
    </location>
</feature>
<dbReference type="InterPro" id="IPR043987">
    <property type="entry name" value="CCZ1/INTU/HSP4_longin_1"/>
</dbReference>
<evidence type="ECO:0000256" key="2">
    <source>
        <dbReference type="SAM" id="MobiDB-lite"/>
    </source>
</evidence>
<comment type="similarity">
    <text evidence="1">Belongs to the CCZ1 family.</text>
</comment>
<evidence type="ECO:0000313" key="4">
    <source>
        <dbReference type="EMBL" id="KIW95423.1"/>
    </source>
</evidence>
<dbReference type="GO" id="GO:0035658">
    <property type="term" value="C:Mon1-Ccz1 complex"/>
    <property type="evidence" value="ECO:0007669"/>
    <property type="project" value="InterPro"/>
</dbReference>
<feature type="region of interest" description="Disordered" evidence="2">
    <location>
        <begin position="45"/>
        <end position="83"/>
    </location>
</feature>
<dbReference type="EMBL" id="KN846984">
    <property type="protein sequence ID" value="KIW95423.1"/>
    <property type="molecule type" value="Genomic_DNA"/>
</dbReference>
<feature type="region of interest" description="Disordered" evidence="2">
    <location>
        <begin position="387"/>
        <end position="412"/>
    </location>
</feature>
<name>A0A0D2HPS1_CLAB1</name>
<dbReference type="GeneID" id="27696935"/>
<protein>
    <recommendedName>
        <fullName evidence="3">CCZ1/INTU/HSP4 first Longin domain-containing protein</fullName>
    </recommendedName>
</protein>
<keyword evidence="5" id="KW-1185">Reference proteome</keyword>
<feature type="compositionally biased region" description="Polar residues" evidence="2">
    <location>
        <begin position="513"/>
        <end position="524"/>
    </location>
</feature>
<evidence type="ECO:0000259" key="3">
    <source>
        <dbReference type="Pfam" id="PF19031"/>
    </source>
</evidence>
<dbReference type="HOGENOM" id="CLU_009628_0_0_1"/>
<feature type="region of interest" description="Disordered" evidence="2">
    <location>
        <begin position="568"/>
        <end position="588"/>
    </location>
</feature>
<evidence type="ECO:0000313" key="5">
    <source>
        <dbReference type="Proteomes" id="UP000053789"/>
    </source>
</evidence>
<reference evidence="4" key="1">
    <citation type="submission" date="2015-01" db="EMBL/GenBank/DDBJ databases">
        <title>The Genome Sequence of Cladophialophora bantiana CBS 173.52.</title>
        <authorList>
            <consortium name="The Broad Institute Genomics Platform"/>
            <person name="Cuomo C."/>
            <person name="de Hoog S."/>
            <person name="Gorbushina A."/>
            <person name="Stielow B."/>
            <person name="Teixiera M."/>
            <person name="Abouelleil A."/>
            <person name="Chapman S.B."/>
            <person name="Priest M."/>
            <person name="Young S.K."/>
            <person name="Wortman J."/>
            <person name="Nusbaum C."/>
            <person name="Birren B."/>
        </authorList>
    </citation>
    <scope>NUCLEOTIDE SEQUENCE [LARGE SCALE GENOMIC DNA]</scope>
    <source>
        <strain evidence="4">CBS 173.52</strain>
    </source>
</reference>
<dbReference type="AlphaFoldDB" id="A0A0D2HPS1"/>
<feature type="region of interest" description="Disordered" evidence="2">
    <location>
        <begin position="714"/>
        <end position="735"/>
    </location>
</feature>
<dbReference type="Pfam" id="PF19031">
    <property type="entry name" value="Intu_longin_1"/>
    <property type="match status" value="1"/>
</dbReference>
<sequence>MSARTVVPAHLSYLAIYNPSLGLTDETLRDQIVFYYSHKLEVDREEQAKGKHAANGRRHAASERDRQPKGKQKEEEEAEENERLRQVGLAQGMVSFVKNFSNGVPLESIETGKSRIVLKEVEPQWWILAAIDLTQLPSVARIPSGQKHSTKSATNTGLGDTAFKGDMEYSSREVAPAPLLLAQLMHGHRGFLLHHATSLSELWKKHENNRDLFCSLLHRYWTRFILNWDVLLHGHPVTDIYDAVKLAGGGELGVGVGEEEWGSGEREVLEGFASRTEGLIDLIVGRYGDAPPKRIGEEKTREITAAHPPQELQPWLGNGEDSRAEDGVIFSGVGGISRPSLITMSHWMESIYMHGDAAYGVAENPASRPKHRRKRRKVEQGRLQETTFDQTKQQAQAVHPRVKPPGGKPQGLRRKAIENNAIPPGIPAPLVTAVERSLDNAIVKVDSKPPSANDDRRSEIDIESGSEASEQPSMFNTEKMMKYLSLGYGSSWTLNPKGFGSGKTSKVPDGKDLNQSTHASQATESADEQLQELDPTPDVSDEEETPFVQRLEESIGKFLIGLSGDLENTEFEDESNDERASISPAESRLLSQRPSSRISLRTLVVEMSTSRFSHLDAEEHPQASGKGVDIESGQGKTSASASADGAHPIATHEKVQVAVYVHQPFIFVFLFRLHTPNLAIPGFYRAIHHILGPLQKSLLKSTDPQRWRERMRASLGVDSSSGLENGDDPQSLPDKKDVTEIYDLLYDPQKSTLRTSIPNIPLPGSLAAEGLHRTQQNLRPITVSGSWYTLGIPIGSSSTEGGTSSSGLPRIIKSDWTRIEALNVYTHILNTWASTRDRNAGITNARPNGEELERTIKTARGWWIVWMKVLPSKQHADGSDVVVKQSTNQATGGDLVEFCKSGLQTTRDLAKEAILVRRSPHERTSTSRDTSRSRSEAGSSTSAGKWLLRDQPRTREVSGSGRGIFGAVGSAGAANAKGVTEGVGVDARKWVEALIRLSF</sequence>
<gene>
    <name evidence="4" type="ORF">Z519_04007</name>
</gene>
<dbReference type="InterPro" id="IPR013176">
    <property type="entry name" value="Ccz1"/>
</dbReference>
<dbReference type="Proteomes" id="UP000053789">
    <property type="component" value="Unassembled WGS sequence"/>
</dbReference>
<dbReference type="GO" id="GO:0016192">
    <property type="term" value="P:vesicle-mediated transport"/>
    <property type="evidence" value="ECO:0007669"/>
    <property type="project" value="InterPro"/>
</dbReference>
<proteinExistence type="inferred from homology"/>
<feature type="compositionally biased region" description="Basic and acidic residues" evidence="2">
    <location>
        <begin position="947"/>
        <end position="956"/>
    </location>
</feature>
<organism evidence="4 5">
    <name type="scientific">Cladophialophora bantiana (strain ATCC 10958 / CBS 173.52 / CDC B-1940 / NIH 8579)</name>
    <name type="common">Xylohypha bantiana</name>
    <dbReference type="NCBI Taxonomy" id="1442370"/>
    <lineage>
        <taxon>Eukaryota</taxon>
        <taxon>Fungi</taxon>
        <taxon>Dikarya</taxon>
        <taxon>Ascomycota</taxon>
        <taxon>Pezizomycotina</taxon>
        <taxon>Eurotiomycetes</taxon>
        <taxon>Chaetothyriomycetidae</taxon>
        <taxon>Chaetothyriales</taxon>
        <taxon>Herpotrichiellaceae</taxon>
        <taxon>Cladophialophora</taxon>
    </lineage>
</organism>
<dbReference type="PANTHER" id="PTHR13056:SF0">
    <property type="entry name" value="VACUOLAR FUSION PROTEIN CCZ1 HOMOLOG-RELATED"/>
    <property type="match status" value="1"/>
</dbReference>
<feature type="compositionally biased region" description="Basic and acidic residues" evidence="2">
    <location>
        <begin position="60"/>
        <end position="74"/>
    </location>
</feature>
<feature type="compositionally biased region" description="Basic and acidic residues" evidence="2">
    <location>
        <begin position="916"/>
        <end position="935"/>
    </location>
</feature>
<dbReference type="VEuPathDB" id="FungiDB:Z519_04007"/>
<dbReference type="OrthoDB" id="240546at2759"/>
<feature type="region of interest" description="Disordered" evidence="2">
    <location>
        <begin position="445"/>
        <end position="474"/>
    </location>
</feature>
<evidence type="ECO:0000256" key="1">
    <source>
        <dbReference type="ARBA" id="ARBA00005352"/>
    </source>
</evidence>
<feature type="region of interest" description="Disordered" evidence="2">
    <location>
        <begin position="916"/>
        <end position="961"/>
    </location>
</feature>
<feature type="region of interest" description="Disordered" evidence="2">
    <location>
        <begin position="613"/>
        <end position="644"/>
    </location>
</feature>
<feature type="region of interest" description="Disordered" evidence="2">
    <location>
        <begin position="499"/>
        <end position="546"/>
    </location>
</feature>
<feature type="domain" description="CCZ1/INTU/HSP4 first Longin" evidence="3">
    <location>
        <begin position="76"/>
        <end position="134"/>
    </location>
</feature>
<accession>A0A0D2HPS1</accession>
<feature type="compositionally biased region" description="Basic residues" evidence="2">
    <location>
        <begin position="50"/>
        <end position="59"/>
    </location>
</feature>
<dbReference type="PANTHER" id="PTHR13056">
    <property type="entry name" value="VACUOLAR FUSION PROTEIN CCZ1 HOMOLOG-RELATED"/>
    <property type="match status" value="1"/>
</dbReference>